<organism evidence="4 5">
    <name type="scientific">Aeromicrobium phragmitis</name>
    <dbReference type="NCBI Taxonomy" id="2478914"/>
    <lineage>
        <taxon>Bacteria</taxon>
        <taxon>Bacillati</taxon>
        <taxon>Actinomycetota</taxon>
        <taxon>Actinomycetes</taxon>
        <taxon>Propionibacteriales</taxon>
        <taxon>Nocardioidaceae</taxon>
        <taxon>Aeromicrobium</taxon>
    </lineage>
</organism>
<evidence type="ECO:0000313" key="5">
    <source>
        <dbReference type="Proteomes" id="UP000282515"/>
    </source>
</evidence>
<dbReference type="Pfam" id="PF05345">
    <property type="entry name" value="He_PIG"/>
    <property type="match status" value="1"/>
</dbReference>
<dbReference type="InterPro" id="IPR015919">
    <property type="entry name" value="Cadherin-like_sf"/>
</dbReference>
<proteinExistence type="predicted"/>
<dbReference type="Proteomes" id="UP000282515">
    <property type="component" value="Unassembled WGS sequence"/>
</dbReference>
<feature type="transmembrane region" description="Helical" evidence="1">
    <location>
        <begin position="978"/>
        <end position="996"/>
    </location>
</feature>
<dbReference type="EMBL" id="RDBF01000017">
    <property type="protein sequence ID" value="RLV54566.1"/>
    <property type="molecule type" value="Genomic_DNA"/>
</dbReference>
<name>A0A3L8PH55_9ACTN</name>
<dbReference type="InterPro" id="IPR013783">
    <property type="entry name" value="Ig-like_fold"/>
</dbReference>
<feature type="domain" description="Bacterial Ig-like" evidence="3">
    <location>
        <begin position="503"/>
        <end position="582"/>
    </location>
</feature>
<reference evidence="4 5" key="1">
    <citation type="submission" date="2018-10" db="EMBL/GenBank/DDBJ databases">
        <title>Aeromicrobium sp. 9W16Y-2 whole genome shotgun sequence.</title>
        <authorList>
            <person name="Li F."/>
        </authorList>
    </citation>
    <scope>NUCLEOTIDE SEQUENCE [LARGE SCALE GENOMIC DNA]</scope>
    <source>
        <strain evidence="4 5">9W16Y-2</strain>
    </source>
</reference>
<feature type="chain" id="PRO_5039552890" description="Bacterial Ig-like domain-containing protein" evidence="2">
    <location>
        <begin position="23"/>
        <end position="1003"/>
    </location>
</feature>
<feature type="signal peptide" evidence="2">
    <location>
        <begin position="1"/>
        <end position="22"/>
    </location>
</feature>
<evidence type="ECO:0000259" key="3">
    <source>
        <dbReference type="Pfam" id="PF16640"/>
    </source>
</evidence>
<dbReference type="OrthoDB" id="291295at2"/>
<keyword evidence="1" id="KW-0472">Membrane</keyword>
<protein>
    <recommendedName>
        <fullName evidence="3">Bacterial Ig-like domain-containing protein</fullName>
    </recommendedName>
</protein>
<keyword evidence="2" id="KW-0732">Signal</keyword>
<comment type="caution">
    <text evidence="4">The sequence shown here is derived from an EMBL/GenBank/DDBJ whole genome shotgun (WGS) entry which is preliminary data.</text>
</comment>
<evidence type="ECO:0000313" key="4">
    <source>
        <dbReference type="EMBL" id="RLV54566.1"/>
    </source>
</evidence>
<evidence type="ECO:0000256" key="1">
    <source>
        <dbReference type="SAM" id="Phobius"/>
    </source>
</evidence>
<sequence>MRRFAVATLLSAIVTMSLVGIGASPSTASFGQGGQPSVTLNPGGGVSADGSDGLRFTINADGIGQDRPYFRGTDQYCCSAGAPMLNIGGELFGQAGPAGTSADWNSIEILSMSGAVAVGPRTTDRGSGAATLRYTAVKEGLTYVMTRTVSYTYPNSFVTDSYEFVIPDGNAAPVKFYLGGDTAPGDSDVGEGVMLTSPVRSVFSVNPASGIQFGFREVPGSKPFDGATAQHFAEPYPIVQEGRDLGFFAERDVHDAGLMMQWNLGSSPGVQSAALLQTVNLKGVNLTAGFDRDAVMSGGTAKLDVSIENTDTVGHGDLGFALNYPSGLTPTVASTNCGGSYSFGRNGDIITGTLSRGAVGAASNCVISTSFTVDGSAPLELSSTNFFDLVGMTNAVGTSVLELLIAPAYSGAETLGDFTVGSAATATVAPADAGNPPPTYAIVAGALPAGVHLDASTGAITGTPTSAGPYSVTIRASNRGGEHEHTFTGTVATGATAVGIEIDPATVSIGSAATLTATGLPDAVSGTVDFRAGDQTLCSATLPELSCATSTSLDVGAYDVVAVYSGDANWTGSTSSAGTLEVSRRPATVTGAPVTPSVAYGDDIVVGAALDVADATGTITVTSGDQTLCTITLPGDSCVADQVLAAGSYPLTAAYSGDATTASADGSLGTLTVTRAAVAPAPKDAETVYGTDAQFSLPLPETATGTVAFSVDGTELCRYDVTTADHCVAGGIAPESRYSPSAASALASPVLLPAGTYPLTIHYSGDANHEPATVMATLEVAKASPVLQADDVRSVYGQEPELAVLGVPEAAGGTVSFALAGSGEQLCTYPAGEDSCVVDGRLRAGDEEVVAHYSGDANHEGASVTFQLSIERAPVEVIAPDRVETDEGTAAALEVGVDAVDATGTVTVRHGDEVLCVVTLPDTSCALPRTLASGSRDLTVDYSGDSNYLAATTTTRLIVNAVSDSTDAAGVPRVGGPLVWLPVLGLLALVLGAAAGRASRRSG</sequence>
<dbReference type="Gene3D" id="2.60.40.10">
    <property type="entry name" value="Immunoglobulins"/>
    <property type="match status" value="4"/>
</dbReference>
<keyword evidence="1" id="KW-0812">Transmembrane</keyword>
<evidence type="ECO:0000256" key="2">
    <source>
        <dbReference type="SAM" id="SignalP"/>
    </source>
</evidence>
<keyword evidence="5" id="KW-1185">Reference proteome</keyword>
<dbReference type="AlphaFoldDB" id="A0A3L8PH55"/>
<dbReference type="GO" id="GO:0005509">
    <property type="term" value="F:calcium ion binding"/>
    <property type="evidence" value="ECO:0007669"/>
    <property type="project" value="InterPro"/>
</dbReference>
<dbReference type="InterPro" id="IPR032109">
    <property type="entry name" value="Big_3_5"/>
</dbReference>
<dbReference type="GO" id="GO:0016020">
    <property type="term" value="C:membrane"/>
    <property type="evidence" value="ECO:0007669"/>
    <property type="project" value="InterPro"/>
</dbReference>
<dbReference type="SUPFAM" id="SSF49313">
    <property type="entry name" value="Cadherin-like"/>
    <property type="match status" value="1"/>
</dbReference>
<dbReference type="Pfam" id="PF16640">
    <property type="entry name" value="Big_3_5"/>
    <property type="match status" value="1"/>
</dbReference>
<keyword evidence="1" id="KW-1133">Transmembrane helix</keyword>
<dbReference type="GO" id="GO:0005975">
    <property type="term" value="P:carbohydrate metabolic process"/>
    <property type="evidence" value="ECO:0007669"/>
    <property type="project" value="UniProtKB-ARBA"/>
</dbReference>
<gene>
    <name evidence="4" type="ORF">D9V41_15670</name>
</gene>
<accession>A0A3L8PH55</accession>
<dbReference type="RefSeq" id="WP_121795532.1">
    <property type="nucleotide sequence ID" value="NZ_RDBF01000017.1"/>
</dbReference>